<comment type="cofactor">
    <cofactor evidence="7">
        <name>[2Fe-2S] cluster</name>
        <dbReference type="ChEBI" id="CHEBI:190135"/>
    </cofactor>
    <text evidence="7">Binds 1 [2Fe-2S] cluster.</text>
</comment>
<dbReference type="GO" id="GO:0046872">
    <property type="term" value="F:metal ion binding"/>
    <property type="evidence" value="ECO:0007669"/>
    <property type="project" value="UniProtKB-KW"/>
</dbReference>
<evidence type="ECO:0000313" key="9">
    <source>
        <dbReference type="EMBL" id="UPL20805.1"/>
    </source>
</evidence>
<accession>A0A0S2JQ14</accession>
<gene>
    <name evidence="8" type="ORF">DF183_08420</name>
    <name evidence="9" type="ORF">MXF72_15605</name>
</gene>
<name>A0A0M7BPS3_ALCFA</name>
<dbReference type="STRING" id="511.UZ73_07315"/>
<comment type="similarity">
    <text evidence="1">Belongs to the complex I 24 kDa subunit family.</text>
</comment>
<dbReference type="GO" id="GO:0051537">
    <property type="term" value="F:2 iron, 2 sulfur cluster binding"/>
    <property type="evidence" value="ECO:0007669"/>
    <property type="project" value="UniProtKB-KW"/>
</dbReference>
<dbReference type="InterPro" id="IPR036249">
    <property type="entry name" value="Thioredoxin-like_sf"/>
</dbReference>
<feature type="binding site" evidence="7">
    <location>
        <position position="96"/>
    </location>
    <ligand>
        <name>[2Fe-2S] cluster</name>
        <dbReference type="ChEBI" id="CHEBI:190135"/>
    </ligand>
</feature>
<sequence>MQTTPHHQEQDLSGLTPEEVALQAVQEHAGQKGNLLPILHTIQDRIACIPESVVPVLAEQLALSRAEIHGVISFYAHFRTQPHATHTLEICRAEACQARGGLELTAHARRRLNCDFHENSDDGQYTLEPVYCLGLCAQSPAVMLDGVPHARVTPEKLDALLSSQEAQS</sequence>
<evidence type="ECO:0000256" key="3">
    <source>
        <dbReference type="ARBA" id="ARBA00022723"/>
    </source>
</evidence>
<proteinExistence type="inferred from homology"/>
<evidence type="ECO:0000256" key="7">
    <source>
        <dbReference type="PIRSR" id="PIRSR000216-1"/>
    </source>
</evidence>
<dbReference type="EMBL" id="CP095873">
    <property type="protein sequence ID" value="UPL20805.1"/>
    <property type="molecule type" value="Genomic_DNA"/>
</dbReference>
<dbReference type="PANTHER" id="PTHR43342:SF1">
    <property type="entry name" value="BIFURCATING [FEFE] HYDROGENASE GAMMA SUBUNIT"/>
    <property type="match status" value="1"/>
</dbReference>
<dbReference type="Pfam" id="PF01257">
    <property type="entry name" value="2Fe-2S_thioredx"/>
    <property type="match status" value="1"/>
</dbReference>
<dbReference type="PIRSF" id="PIRSF000216">
    <property type="entry name" value="NADH_DH_24kDa"/>
    <property type="match status" value="1"/>
</dbReference>
<keyword evidence="2 7" id="KW-0001">2Fe-2S</keyword>
<dbReference type="CDD" id="cd03081">
    <property type="entry name" value="TRX_Fd_NuoE_FDH_gamma"/>
    <property type="match status" value="1"/>
</dbReference>
<evidence type="ECO:0000256" key="2">
    <source>
        <dbReference type="ARBA" id="ARBA00022714"/>
    </source>
</evidence>
<feature type="binding site" evidence="7">
    <location>
        <position position="132"/>
    </location>
    <ligand>
        <name>[2Fe-2S] cluster</name>
        <dbReference type="ChEBI" id="CHEBI:190135"/>
    </ligand>
</feature>
<dbReference type="Gene3D" id="3.40.30.10">
    <property type="entry name" value="Glutaredoxin"/>
    <property type="match status" value="1"/>
</dbReference>
<dbReference type="GO" id="GO:0016491">
    <property type="term" value="F:oxidoreductase activity"/>
    <property type="evidence" value="ECO:0007669"/>
    <property type="project" value="InterPro"/>
</dbReference>
<dbReference type="Proteomes" id="UP000830925">
    <property type="component" value="Chromosome"/>
</dbReference>
<comment type="cofactor">
    <cofactor evidence="6">
        <name>[2Fe-2S] cluster</name>
        <dbReference type="ChEBI" id="CHEBI:190135"/>
    </cofactor>
</comment>
<dbReference type="InterPro" id="IPR041921">
    <property type="entry name" value="NuoE_N"/>
</dbReference>
<reference evidence="8 10" key="1">
    <citation type="submission" date="2018-05" db="EMBL/GenBank/DDBJ databases">
        <title>Genome Sequence of an Efficient Indole-Degrading Bacterium, Alcaligenes sp.YBY.</title>
        <authorList>
            <person name="Yang B."/>
        </authorList>
    </citation>
    <scope>NUCLEOTIDE SEQUENCE [LARGE SCALE GENOMIC DNA]</scope>
    <source>
        <strain evidence="8 10">YBY</strain>
    </source>
</reference>
<keyword evidence="4 7" id="KW-0408">Iron</keyword>
<feature type="binding site" evidence="7">
    <location>
        <position position="136"/>
    </location>
    <ligand>
        <name>[2Fe-2S] cluster</name>
        <dbReference type="ChEBI" id="CHEBI:190135"/>
    </ligand>
</feature>
<dbReference type="Gene3D" id="1.10.10.1590">
    <property type="entry name" value="NADH-quinone oxidoreductase subunit E"/>
    <property type="match status" value="1"/>
</dbReference>
<evidence type="ECO:0000256" key="6">
    <source>
        <dbReference type="ARBA" id="ARBA00034078"/>
    </source>
</evidence>
<dbReference type="KEGG" id="afa:UZ73_07315"/>
<evidence type="ECO:0000256" key="4">
    <source>
        <dbReference type="ARBA" id="ARBA00023004"/>
    </source>
</evidence>
<dbReference type="SUPFAM" id="SSF52833">
    <property type="entry name" value="Thioredoxin-like"/>
    <property type="match status" value="1"/>
</dbReference>
<dbReference type="OrthoDB" id="9807941at2"/>
<dbReference type="AlphaFoldDB" id="A0A0M7BPS3"/>
<evidence type="ECO:0000256" key="5">
    <source>
        <dbReference type="ARBA" id="ARBA00023014"/>
    </source>
</evidence>
<protein>
    <submittedName>
        <fullName evidence="8">Formate dehydrogenase subunit gamma</fullName>
    </submittedName>
</protein>
<dbReference type="NCBIfam" id="NF004638">
    <property type="entry name" value="PRK05988.1"/>
    <property type="match status" value="1"/>
</dbReference>
<dbReference type="GeneID" id="96774652"/>
<accession>A0A0M7BPS3</accession>
<dbReference type="InterPro" id="IPR002023">
    <property type="entry name" value="NuoE-like"/>
</dbReference>
<reference evidence="8 10" key="2">
    <citation type="submission" date="2018-05" db="EMBL/GenBank/DDBJ databases">
        <authorList>
            <person name="Lanie J.A."/>
            <person name="Ng W.-L."/>
            <person name="Kazmierczak K.M."/>
            <person name="Andrzejewski T.M."/>
            <person name="Davidsen T.M."/>
            <person name="Wayne K.J."/>
            <person name="Tettelin H."/>
            <person name="Glass J.I."/>
            <person name="Rusch D."/>
            <person name="Podicherti R."/>
            <person name="Tsui H.-C.T."/>
            <person name="Winkler M.E."/>
        </authorList>
    </citation>
    <scope>NUCLEOTIDE SEQUENCE [LARGE SCALE GENOMIC DNA]</scope>
    <source>
        <strain evidence="8 10">YBY</strain>
    </source>
</reference>
<evidence type="ECO:0000313" key="10">
    <source>
        <dbReference type="Proteomes" id="UP000245216"/>
    </source>
</evidence>
<dbReference type="RefSeq" id="WP_042483136.1">
    <property type="nucleotide sequence ID" value="NZ_CAXOJJ010000013.1"/>
</dbReference>
<dbReference type="PANTHER" id="PTHR43342">
    <property type="entry name" value="NADH-QUINONE OXIDOREDUCTASE, E SUBUNIT"/>
    <property type="match status" value="1"/>
</dbReference>
<dbReference type="InterPro" id="IPR028431">
    <property type="entry name" value="NADP_DH_HndA-like"/>
</dbReference>
<dbReference type="Proteomes" id="UP000245216">
    <property type="component" value="Unassembled WGS sequence"/>
</dbReference>
<dbReference type="EMBL" id="QEXO01000002">
    <property type="protein sequence ID" value="PWE14717.1"/>
    <property type="molecule type" value="Genomic_DNA"/>
</dbReference>
<reference evidence="9" key="3">
    <citation type="submission" date="2022-04" db="EMBL/GenBank/DDBJ databases">
        <title>Genomic mining of Alcaligenes faecalis D334 producing ectoin and derivatives.</title>
        <authorList>
            <person name="Doan V.T."/>
            <person name="Quach N.T."/>
            <person name="Vu T.-H.-N."/>
            <person name="Phi Q.-T."/>
        </authorList>
    </citation>
    <scope>NUCLEOTIDE SEQUENCE</scope>
    <source>
        <strain evidence="9">D334</strain>
    </source>
</reference>
<evidence type="ECO:0000313" key="8">
    <source>
        <dbReference type="EMBL" id="PWE14717.1"/>
    </source>
</evidence>
<keyword evidence="3 7" id="KW-0479">Metal-binding</keyword>
<evidence type="ECO:0000256" key="1">
    <source>
        <dbReference type="ARBA" id="ARBA00010643"/>
    </source>
</evidence>
<feature type="binding site" evidence="7">
    <location>
        <position position="91"/>
    </location>
    <ligand>
        <name>[2Fe-2S] cluster</name>
        <dbReference type="ChEBI" id="CHEBI:190135"/>
    </ligand>
</feature>
<keyword evidence="5 7" id="KW-0411">Iron-sulfur</keyword>
<organism evidence="8 10">
    <name type="scientific">Alcaligenes faecalis</name>
    <dbReference type="NCBI Taxonomy" id="511"/>
    <lineage>
        <taxon>Bacteria</taxon>
        <taxon>Pseudomonadati</taxon>
        <taxon>Pseudomonadota</taxon>
        <taxon>Betaproteobacteria</taxon>
        <taxon>Burkholderiales</taxon>
        <taxon>Alcaligenaceae</taxon>
        <taxon>Alcaligenes</taxon>
    </lineage>
</organism>